<keyword evidence="1" id="KW-0963">Cytoplasm</keyword>
<dbReference type="PANTHER" id="PTHR43616">
    <property type="entry name" value="GLYCEROL DEHYDROGENASE"/>
    <property type="match status" value="1"/>
</dbReference>
<keyword evidence="12" id="KW-1185">Reference proteome</keyword>
<keyword evidence="9" id="KW-1208">Phospholipid metabolism</keyword>
<feature type="region of interest" description="Disordered" evidence="10">
    <location>
        <begin position="395"/>
        <end position="414"/>
    </location>
</feature>
<keyword evidence="4" id="KW-0521">NADP</keyword>
<evidence type="ECO:0000256" key="7">
    <source>
        <dbReference type="ARBA" id="ARBA00023098"/>
    </source>
</evidence>
<dbReference type="Gene3D" id="1.20.1090.10">
    <property type="entry name" value="Dehydroquinate synthase-like - alpha domain"/>
    <property type="match status" value="1"/>
</dbReference>
<evidence type="ECO:0000256" key="8">
    <source>
        <dbReference type="ARBA" id="ARBA00023209"/>
    </source>
</evidence>
<keyword evidence="8" id="KW-0594">Phospholipid biosynthesis</keyword>
<evidence type="ECO:0000256" key="4">
    <source>
        <dbReference type="ARBA" id="ARBA00022857"/>
    </source>
</evidence>
<dbReference type="Proteomes" id="UP000450917">
    <property type="component" value="Unassembled WGS sequence"/>
</dbReference>
<keyword evidence="2" id="KW-0444">Lipid biosynthesis</keyword>
<evidence type="ECO:0000256" key="3">
    <source>
        <dbReference type="ARBA" id="ARBA00022723"/>
    </source>
</evidence>
<organism evidence="11 12">
    <name type="scientific">Paenibacillus validus</name>
    <dbReference type="NCBI Taxonomy" id="44253"/>
    <lineage>
        <taxon>Bacteria</taxon>
        <taxon>Bacillati</taxon>
        <taxon>Bacillota</taxon>
        <taxon>Bacilli</taxon>
        <taxon>Bacillales</taxon>
        <taxon>Paenibacillaceae</taxon>
        <taxon>Paenibacillus</taxon>
    </lineage>
</organism>
<accession>A0A7X3CQB6</accession>
<dbReference type="InterPro" id="IPR016205">
    <property type="entry name" value="Glycerol_DH"/>
</dbReference>
<dbReference type="InterPro" id="IPR032837">
    <property type="entry name" value="G1PDH"/>
</dbReference>
<dbReference type="EMBL" id="WNZX01000001">
    <property type="protein sequence ID" value="MUG69475.1"/>
    <property type="molecule type" value="Genomic_DNA"/>
</dbReference>
<evidence type="ECO:0000256" key="10">
    <source>
        <dbReference type="SAM" id="MobiDB-lite"/>
    </source>
</evidence>
<evidence type="ECO:0000256" key="9">
    <source>
        <dbReference type="ARBA" id="ARBA00023264"/>
    </source>
</evidence>
<evidence type="ECO:0000256" key="1">
    <source>
        <dbReference type="ARBA" id="ARBA00022490"/>
    </source>
</evidence>
<reference evidence="11 12" key="1">
    <citation type="submission" date="2019-11" db="EMBL/GenBank/DDBJ databases">
        <title>Draft genome sequences of five Paenibacillus species of dairy origin.</title>
        <authorList>
            <person name="Olajide A.M."/>
            <person name="Chen S."/>
            <person name="Lapointe G."/>
        </authorList>
    </citation>
    <scope>NUCLEOTIDE SEQUENCE [LARGE SCALE GENOMIC DNA]</scope>
    <source>
        <strain evidence="11 12">2CS3</strain>
    </source>
</reference>
<dbReference type="Gene3D" id="3.40.50.1970">
    <property type="match status" value="1"/>
</dbReference>
<dbReference type="CDD" id="cd08175">
    <property type="entry name" value="G1PDH"/>
    <property type="match status" value="1"/>
</dbReference>
<keyword evidence="5" id="KW-0560">Oxidoreductase</keyword>
<dbReference type="GO" id="GO:0008654">
    <property type="term" value="P:phospholipid biosynthetic process"/>
    <property type="evidence" value="ECO:0007669"/>
    <property type="project" value="UniProtKB-KW"/>
</dbReference>
<name>A0A7X3CQB6_9BACL</name>
<sequence>MQELEPSQVRSISSLAAGCPCCKHHPLTLDRIVVERGALLEAAPYLKERGYRQVALVSDENTYRAAGGRLASELAAAGIRTVLAGAKPDAQGDVVADEAGLIRLMLDIPQEGTDALLAVGSGTLHDMVRFIAFKMGKPFISVPTAPSVDGFTSVGAPLIIGGEKITIPAIAPDAIFADLDVLIEAPQPLVAAGFGDMLGKYTSLFDWRFGHLVRDEPYCPAAAQITKQALLACVRNAEAIAERSTEGLRILMNALIESGLAMQLFGQSHPASGAEHHLSHYWEMEYLRLGRKQLLHGAKVGVACAVIAQTYHRLAADESFDKLAAGHGEELRRGVREIPTADELKRLLLQAGGPETADQLGIDDELLSRSLREAPRVRPNRFTLLHACSAGNATHTAAEKRQDSLPWLPFKHDE</sequence>
<dbReference type="RefSeq" id="WP_155613875.1">
    <property type="nucleotide sequence ID" value="NZ_WNZX01000001.1"/>
</dbReference>
<evidence type="ECO:0000256" key="5">
    <source>
        <dbReference type="ARBA" id="ARBA00023002"/>
    </source>
</evidence>
<dbReference type="GO" id="GO:0046872">
    <property type="term" value="F:metal ion binding"/>
    <property type="evidence" value="ECO:0007669"/>
    <property type="project" value="UniProtKB-KW"/>
</dbReference>
<gene>
    <name evidence="11" type="ORF">GNP93_02170</name>
</gene>
<evidence type="ECO:0000256" key="2">
    <source>
        <dbReference type="ARBA" id="ARBA00022516"/>
    </source>
</evidence>
<keyword evidence="7" id="KW-0443">Lipid metabolism</keyword>
<protein>
    <submittedName>
        <fullName evidence="11">Iron-containing alcohol dehydrogenase</fullName>
    </submittedName>
</protein>
<dbReference type="SUPFAM" id="SSF56796">
    <property type="entry name" value="Dehydroquinate synthase-like"/>
    <property type="match status" value="1"/>
</dbReference>
<dbReference type="AlphaFoldDB" id="A0A7X3CQB6"/>
<dbReference type="PANTHER" id="PTHR43616:SF5">
    <property type="entry name" value="GLYCEROL DEHYDROGENASE 1"/>
    <property type="match status" value="1"/>
</dbReference>
<keyword evidence="3" id="KW-0479">Metal-binding</keyword>
<evidence type="ECO:0000313" key="11">
    <source>
        <dbReference type="EMBL" id="MUG69475.1"/>
    </source>
</evidence>
<dbReference type="GO" id="GO:0016614">
    <property type="term" value="F:oxidoreductase activity, acting on CH-OH group of donors"/>
    <property type="evidence" value="ECO:0007669"/>
    <property type="project" value="InterPro"/>
</dbReference>
<evidence type="ECO:0000256" key="6">
    <source>
        <dbReference type="ARBA" id="ARBA00023027"/>
    </source>
</evidence>
<evidence type="ECO:0000313" key="12">
    <source>
        <dbReference type="Proteomes" id="UP000450917"/>
    </source>
</evidence>
<keyword evidence="6" id="KW-0520">NAD</keyword>
<comment type="caution">
    <text evidence="11">The sequence shown here is derived from an EMBL/GenBank/DDBJ whole genome shotgun (WGS) entry which is preliminary data.</text>
</comment>
<dbReference type="Pfam" id="PF13685">
    <property type="entry name" value="Fe-ADH_2"/>
    <property type="match status" value="1"/>
</dbReference>
<proteinExistence type="predicted"/>